<feature type="domain" description="Winged helix-turn-helix" evidence="1">
    <location>
        <begin position="14"/>
        <end position="65"/>
    </location>
</feature>
<sequence>MSNIRHSGVLAAREHLLSGEPMTRLEAIVLFGVPDLTKLVSDLRRDGFIVHTRQVPYLTAVTRVNRHAVLQPPTNLPVKEITLTDYWVSK</sequence>
<gene>
    <name evidence="2" type="ORF">GCM10007874_00040</name>
</gene>
<evidence type="ECO:0000259" key="1">
    <source>
        <dbReference type="Pfam" id="PF14090"/>
    </source>
</evidence>
<proteinExistence type="predicted"/>
<dbReference type="RefSeq" id="WP_284309818.1">
    <property type="nucleotide sequence ID" value="NZ_BSPC01000001.1"/>
</dbReference>
<accession>A0ABQ6C9W8</accession>
<comment type="caution">
    <text evidence="2">The sequence shown here is derived from an EMBL/GenBank/DDBJ whole genome shotgun (WGS) entry which is preliminary data.</text>
</comment>
<keyword evidence="3" id="KW-1185">Reference proteome</keyword>
<reference evidence="3" key="1">
    <citation type="journal article" date="2019" name="Int. J. Syst. Evol. Microbiol.">
        <title>The Global Catalogue of Microorganisms (GCM) 10K type strain sequencing project: providing services to taxonomists for standard genome sequencing and annotation.</title>
        <authorList>
            <consortium name="The Broad Institute Genomics Platform"/>
            <consortium name="The Broad Institute Genome Sequencing Center for Infectious Disease"/>
            <person name="Wu L."/>
            <person name="Ma J."/>
        </authorList>
    </citation>
    <scope>NUCLEOTIDE SEQUENCE [LARGE SCALE GENOMIC DNA]</scope>
    <source>
        <strain evidence="3">NBRC 101365</strain>
    </source>
</reference>
<name>A0ABQ6C9W8_9HYPH</name>
<dbReference type="Pfam" id="PF14090">
    <property type="entry name" value="HTH_39"/>
    <property type="match status" value="1"/>
</dbReference>
<protein>
    <recommendedName>
        <fullName evidence="1">Winged helix-turn-helix domain-containing protein</fullName>
    </recommendedName>
</protein>
<organism evidence="2 3">
    <name type="scientific">Labrys miyagiensis</name>
    <dbReference type="NCBI Taxonomy" id="346912"/>
    <lineage>
        <taxon>Bacteria</taxon>
        <taxon>Pseudomonadati</taxon>
        <taxon>Pseudomonadota</taxon>
        <taxon>Alphaproteobacteria</taxon>
        <taxon>Hyphomicrobiales</taxon>
        <taxon>Xanthobacteraceae</taxon>
        <taxon>Labrys</taxon>
    </lineage>
</organism>
<dbReference type="InterPro" id="IPR055245">
    <property type="entry name" value="HTH_proteobacteria"/>
</dbReference>
<dbReference type="Proteomes" id="UP001156882">
    <property type="component" value="Unassembled WGS sequence"/>
</dbReference>
<dbReference type="EMBL" id="BSPC01000001">
    <property type="protein sequence ID" value="GLS16989.1"/>
    <property type="molecule type" value="Genomic_DNA"/>
</dbReference>
<evidence type="ECO:0000313" key="2">
    <source>
        <dbReference type="EMBL" id="GLS16989.1"/>
    </source>
</evidence>
<evidence type="ECO:0000313" key="3">
    <source>
        <dbReference type="Proteomes" id="UP001156882"/>
    </source>
</evidence>